<evidence type="ECO:0000256" key="2">
    <source>
        <dbReference type="ARBA" id="ARBA00023015"/>
    </source>
</evidence>
<keyword evidence="6" id="KW-1185">Reference proteome</keyword>
<evidence type="ECO:0000256" key="3">
    <source>
        <dbReference type="ARBA" id="ARBA00023163"/>
    </source>
</evidence>
<dbReference type="Gene3D" id="2.30.30.1020">
    <property type="entry name" value="CCR4-NOT complex subunit 2/3/5, C-terminal domain"/>
    <property type="match status" value="1"/>
</dbReference>
<reference evidence="5 6" key="1">
    <citation type="submission" date="2020-02" db="EMBL/GenBank/DDBJ databases">
        <authorList>
            <person name="Ferguson B K."/>
        </authorList>
    </citation>
    <scope>NUCLEOTIDE SEQUENCE [LARGE SCALE GENOMIC DNA]</scope>
</reference>
<feature type="region of interest" description="Disordered" evidence="4">
    <location>
        <begin position="185"/>
        <end position="228"/>
    </location>
</feature>
<accession>A0A6H5HI28</accession>
<dbReference type="EMBL" id="CADCXU010031130">
    <property type="protein sequence ID" value="CAB0017294.1"/>
    <property type="molecule type" value="Genomic_DNA"/>
</dbReference>
<evidence type="ECO:0000256" key="1">
    <source>
        <dbReference type="ARBA" id="ARBA00007682"/>
    </source>
</evidence>
<keyword evidence="2" id="KW-0805">Transcription regulation</keyword>
<dbReference type="OrthoDB" id="25391at2759"/>
<evidence type="ECO:0000313" key="5">
    <source>
        <dbReference type="EMBL" id="CAB0017294.1"/>
    </source>
</evidence>
<dbReference type="Proteomes" id="UP000479000">
    <property type="component" value="Unassembled WGS sequence"/>
</dbReference>
<dbReference type="AlphaFoldDB" id="A0A6H5HI28"/>
<dbReference type="PANTHER" id="PTHR23326">
    <property type="entry name" value="CCR4 NOT-RELATED"/>
    <property type="match status" value="1"/>
</dbReference>
<proteinExistence type="inferred from homology"/>
<name>A0A6H5HI28_9HEMI</name>
<evidence type="ECO:0000313" key="6">
    <source>
        <dbReference type="Proteomes" id="UP000479000"/>
    </source>
</evidence>
<dbReference type="InterPro" id="IPR038635">
    <property type="entry name" value="CCR4-NOT_su2/3/5_C_sf"/>
</dbReference>
<dbReference type="InterPro" id="IPR040168">
    <property type="entry name" value="Not2/3/5"/>
</dbReference>
<feature type="compositionally biased region" description="Polar residues" evidence="4">
    <location>
        <begin position="191"/>
        <end position="206"/>
    </location>
</feature>
<sequence>MFDECFEESVKMPFESFEWARTAHLAISCGVRTRWVRWRISACRRQRLRTGATLDLRGWRTFTRCSAGAVELVVEAATRLRLLSLTCPSFHRSPIGADRASPYLNPALYLPANNLTPTAESSEFTMSSEDFPALPGTGSEGSAAGGAGVVGSGLSVGLSGVGGSIASGGGLSSVVIANDKSVVATGDPGSAVNQENVQGSSNSTRIPQPHDALSKQPVKKGIQTSPDGKVTNIPNSMVKDQFGMVGLLTFIRAAETDPNLVSLALGQDLTALGLNLNSPDNLYPTFGGPWAETPCRAQDIDFSVPPEYIINHSIRFTAESSRNSQVQPRMAVPHGGKGMDNTSARLQCHREDVNLRTWHVLLFRCPRMEESDQGVLSGLLETGEPADTAASVSALSRRMT</sequence>
<keyword evidence="3" id="KW-0804">Transcription</keyword>
<protein>
    <recommendedName>
        <fullName evidence="7">NOT2/NOT3/NOT5 C-terminal domain-containing protein</fullName>
    </recommendedName>
</protein>
<gene>
    <name evidence="5" type="ORF">NTEN_LOCUS21323</name>
</gene>
<comment type="similarity">
    <text evidence="1">Belongs to the CNOT2/3/5 family.</text>
</comment>
<dbReference type="GO" id="GO:0030015">
    <property type="term" value="C:CCR4-NOT core complex"/>
    <property type="evidence" value="ECO:0007669"/>
    <property type="project" value="InterPro"/>
</dbReference>
<evidence type="ECO:0008006" key="7">
    <source>
        <dbReference type="Google" id="ProtNLM"/>
    </source>
</evidence>
<organism evidence="5 6">
    <name type="scientific">Nesidiocoris tenuis</name>
    <dbReference type="NCBI Taxonomy" id="355587"/>
    <lineage>
        <taxon>Eukaryota</taxon>
        <taxon>Metazoa</taxon>
        <taxon>Ecdysozoa</taxon>
        <taxon>Arthropoda</taxon>
        <taxon>Hexapoda</taxon>
        <taxon>Insecta</taxon>
        <taxon>Pterygota</taxon>
        <taxon>Neoptera</taxon>
        <taxon>Paraneoptera</taxon>
        <taxon>Hemiptera</taxon>
        <taxon>Heteroptera</taxon>
        <taxon>Panheteroptera</taxon>
        <taxon>Cimicomorpha</taxon>
        <taxon>Miridae</taxon>
        <taxon>Dicyphina</taxon>
        <taxon>Nesidiocoris</taxon>
    </lineage>
</organism>
<evidence type="ECO:0000256" key="4">
    <source>
        <dbReference type="SAM" id="MobiDB-lite"/>
    </source>
</evidence>